<name>A0A2W5B0I1_9CORY</name>
<accession>A0A2W5B0I1</accession>
<evidence type="ECO:0000313" key="2">
    <source>
        <dbReference type="EMBL" id="PZP00295.1"/>
    </source>
</evidence>
<proteinExistence type="predicted"/>
<protein>
    <submittedName>
        <fullName evidence="2">Uncharacterized protein</fullName>
    </submittedName>
</protein>
<comment type="caution">
    <text evidence="2">The sequence shown here is derived from an EMBL/GenBank/DDBJ whole genome shotgun (WGS) entry which is preliminary data.</text>
</comment>
<organism evidence="2 3">
    <name type="scientific">Corynebacterium urealyticum</name>
    <dbReference type="NCBI Taxonomy" id="43771"/>
    <lineage>
        <taxon>Bacteria</taxon>
        <taxon>Bacillati</taxon>
        <taxon>Actinomycetota</taxon>
        <taxon>Actinomycetes</taxon>
        <taxon>Mycobacteriales</taxon>
        <taxon>Corynebacteriaceae</taxon>
        <taxon>Corynebacterium</taxon>
    </lineage>
</organism>
<feature type="region of interest" description="Disordered" evidence="1">
    <location>
        <begin position="337"/>
        <end position="422"/>
    </location>
</feature>
<sequence length="522" mass="53297">MPSLDNLLAATAAQTATRPPKEQTIALDLNPDGETANTVELKPDDLTSQLSRIEQLLTGPELSDILDSIEQLADITRDRADESAQPEVTAWIDEMQELIDEVKSDMRDFAALIRDEFIPAAATMRGEVDSMTTTADKALNTSGTLLPGESTGSAAFDTLNKMRTGQMDAQGYGAAAPYDPSAQIQRAYATVAALPHAMDELVARDYSTPRTHTTAGSYAPHYAVTSYAPTGGYTQAPATAPAQSWGMMAAPVTHTSSGSLTPLAKAAAVTGALAQGVSRGMRGDTAPRSGSGSSSPQQAVSLPMSKESKKTAGAPAKGGVSRSELNDMINNAKKRIAAERAGKRGSQQRQLPQRRPRPTPTLAGGGAGSKEDKGPGKASFLDIASTTPGVARADSGTTGEKPSAAGAGAGAKGGGGGGMRGGMGMMPMGGMMGAMNRAGGPGGPGGKGGEGSGAVEVPTDYKLDEVGKNSTSAVAGGVVRSTGASTDSDEAEQRIVSPIQRGKAEEGEESKSEKRGLGNIFG</sequence>
<dbReference type="EMBL" id="QFNY01000139">
    <property type="protein sequence ID" value="PZP00295.1"/>
    <property type="molecule type" value="Genomic_DNA"/>
</dbReference>
<evidence type="ECO:0000313" key="3">
    <source>
        <dbReference type="Proteomes" id="UP000249451"/>
    </source>
</evidence>
<feature type="region of interest" description="Disordered" evidence="1">
    <location>
        <begin position="1"/>
        <end position="43"/>
    </location>
</feature>
<gene>
    <name evidence="2" type="ORF">DI609_06610</name>
</gene>
<reference evidence="2 3" key="1">
    <citation type="submission" date="2017-11" db="EMBL/GenBank/DDBJ databases">
        <title>Infants hospitalized years apart are colonized by the same room-sourced microbial strains.</title>
        <authorList>
            <person name="Brooks B."/>
            <person name="Olm M.R."/>
            <person name="Firek B.A."/>
            <person name="Baker R."/>
            <person name="Thomas B.C."/>
            <person name="Morowitz M.J."/>
            <person name="Banfield J.F."/>
        </authorList>
    </citation>
    <scope>NUCLEOTIDE SEQUENCE [LARGE SCALE GENOMIC DNA]</scope>
    <source>
        <strain evidence="2">S2_012_000_R3_87</strain>
    </source>
</reference>
<feature type="region of interest" description="Disordered" evidence="1">
    <location>
        <begin position="275"/>
        <end position="325"/>
    </location>
</feature>
<feature type="compositionally biased region" description="Gly residues" evidence="1">
    <location>
        <begin position="407"/>
        <end position="422"/>
    </location>
</feature>
<dbReference type="AlphaFoldDB" id="A0A2W5B0I1"/>
<dbReference type="Proteomes" id="UP000249451">
    <property type="component" value="Unassembled WGS sequence"/>
</dbReference>
<feature type="compositionally biased region" description="Basic and acidic residues" evidence="1">
    <location>
        <begin position="502"/>
        <end position="516"/>
    </location>
</feature>
<evidence type="ECO:0000256" key="1">
    <source>
        <dbReference type="SAM" id="MobiDB-lite"/>
    </source>
</evidence>
<feature type="region of interest" description="Disordered" evidence="1">
    <location>
        <begin position="477"/>
        <end position="522"/>
    </location>
</feature>